<comment type="catalytic activity">
    <reaction evidence="1 8">
        <text>malonyl-[ACP] + S-adenosyl-L-methionine = malonyl-[ACP] methyl ester + S-adenosyl-L-homocysteine</text>
        <dbReference type="Rhea" id="RHEA:17105"/>
        <dbReference type="Rhea" id="RHEA-COMP:9623"/>
        <dbReference type="Rhea" id="RHEA-COMP:9954"/>
        <dbReference type="ChEBI" id="CHEBI:57856"/>
        <dbReference type="ChEBI" id="CHEBI:59789"/>
        <dbReference type="ChEBI" id="CHEBI:78449"/>
        <dbReference type="ChEBI" id="CHEBI:78845"/>
        <dbReference type="EC" id="2.1.1.197"/>
    </reaction>
</comment>
<evidence type="ECO:0000313" key="11">
    <source>
        <dbReference type="Proteomes" id="UP000295443"/>
    </source>
</evidence>
<evidence type="ECO:0000256" key="5">
    <source>
        <dbReference type="ARBA" id="ARBA00022679"/>
    </source>
</evidence>
<evidence type="ECO:0000256" key="1">
    <source>
        <dbReference type="ARBA" id="ARBA00000852"/>
    </source>
</evidence>
<evidence type="ECO:0000256" key="6">
    <source>
        <dbReference type="ARBA" id="ARBA00022691"/>
    </source>
</evidence>
<dbReference type="SUPFAM" id="SSF53335">
    <property type="entry name" value="S-adenosyl-L-methionine-dependent methyltransferases"/>
    <property type="match status" value="1"/>
</dbReference>
<dbReference type="EMBL" id="SJZB01000012">
    <property type="protein sequence ID" value="TCJ18165.1"/>
    <property type="molecule type" value="Genomic_DNA"/>
</dbReference>
<organism evidence="10 11">
    <name type="scientific">Parasulfuritortus cantonensis</name>
    <dbReference type="NCBI Taxonomy" id="2528202"/>
    <lineage>
        <taxon>Bacteria</taxon>
        <taxon>Pseudomonadati</taxon>
        <taxon>Pseudomonadota</taxon>
        <taxon>Betaproteobacteria</taxon>
        <taxon>Nitrosomonadales</taxon>
        <taxon>Thiobacillaceae</taxon>
        <taxon>Parasulfuritortus</taxon>
    </lineage>
</organism>
<evidence type="ECO:0000256" key="3">
    <source>
        <dbReference type="ARBA" id="ARBA00012327"/>
    </source>
</evidence>
<accession>A0A4R1BL62</accession>
<dbReference type="AlphaFoldDB" id="A0A4R1BL62"/>
<comment type="pathway">
    <text evidence="2 8">Cofactor biosynthesis; biotin biosynthesis.</text>
</comment>
<dbReference type="Proteomes" id="UP000295443">
    <property type="component" value="Unassembled WGS sequence"/>
</dbReference>
<dbReference type="CDD" id="cd02440">
    <property type="entry name" value="AdoMet_MTases"/>
    <property type="match status" value="1"/>
</dbReference>
<evidence type="ECO:0000313" key="10">
    <source>
        <dbReference type="EMBL" id="TCJ18165.1"/>
    </source>
</evidence>
<keyword evidence="6 8" id="KW-0949">S-adenosyl-L-methionine</keyword>
<gene>
    <name evidence="8 10" type="primary">bioC</name>
    <name evidence="10" type="ORF">EZJ19_02715</name>
</gene>
<dbReference type="GO" id="GO:0032259">
    <property type="term" value="P:methylation"/>
    <property type="evidence" value="ECO:0007669"/>
    <property type="project" value="UniProtKB-KW"/>
</dbReference>
<dbReference type="Pfam" id="PF08241">
    <property type="entry name" value="Methyltransf_11"/>
    <property type="match status" value="1"/>
</dbReference>
<dbReference type="InterPro" id="IPR050602">
    <property type="entry name" value="Malonyl-ACP_OMT"/>
</dbReference>
<dbReference type="InterPro" id="IPR013216">
    <property type="entry name" value="Methyltransf_11"/>
</dbReference>
<evidence type="ECO:0000256" key="2">
    <source>
        <dbReference type="ARBA" id="ARBA00004746"/>
    </source>
</evidence>
<sequence>MNSRLRQAIRRSFEQAASGYDASAFLQQEVCRRLDERLDMIKLAPARILDAGCGTGFALPLLDRRYPKAELVGLDLAHAMLVEARRRRPKPSLLGRLFGGSSAAAPMVCADMTSLPLAADSCDLVWSSLAMQWLDDPETMFREVRRVLRPGGLVLFASLGPDTLKELRAAFAGLDGHGHVNRFIDMHDVGDALVHAGFANPVMEMEHLTLTYADLKDLLRDLKGIGAHTVLEERRQGLMGRREWYRLVENYEAFRHDGRLPATYEVVYGHAWVGDKAHWEDGRKVIQLKIEQRQMGLR</sequence>
<dbReference type="InterPro" id="IPR029063">
    <property type="entry name" value="SAM-dependent_MTases_sf"/>
</dbReference>
<dbReference type="HAMAP" id="MF_00835">
    <property type="entry name" value="BioC"/>
    <property type="match status" value="1"/>
</dbReference>
<reference evidence="10 11" key="1">
    <citation type="submission" date="2019-03" db="EMBL/GenBank/DDBJ databases">
        <title>Genome sequence of Thiobacillaceae bacterium LSR1, a sulfur-oxidizing bacterium isolated from freshwater sediment.</title>
        <authorList>
            <person name="Li S."/>
        </authorList>
    </citation>
    <scope>NUCLEOTIDE SEQUENCE [LARGE SCALE GENOMIC DNA]</scope>
    <source>
        <strain evidence="10 11">LSR1</strain>
    </source>
</reference>
<dbReference type="RefSeq" id="WP_131444763.1">
    <property type="nucleotide sequence ID" value="NZ_SJZB01000012.1"/>
</dbReference>
<dbReference type="GO" id="GO:0009102">
    <property type="term" value="P:biotin biosynthetic process"/>
    <property type="evidence" value="ECO:0007669"/>
    <property type="project" value="UniProtKB-UniRule"/>
</dbReference>
<keyword evidence="11" id="KW-1185">Reference proteome</keyword>
<dbReference type="UniPathway" id="UPA00078"/>
<evidence type="ECO:0000256" key="8">
    <source>
        <dbReference type="HAMAP-Rule" id="MF_00835"/>
    </source>
</evidence>
<dbReference type="PANTHER" id="PTHR13090">
    <property type="entry name" value="ARGININE-HYDROXYLASE NDUFAF5, MITOCHONDRIAL"/>
    <property type="match status" value="1"/>
</dbReference>
<comment type="function">
    <text evidence="8">Converts the free carboxyl group of a malonyl-thioester to its methyl ester by transfer of a methyl group from S-adenosyl-L-methionine (SAM). It allows to synthesize pimeloyl-ACP via the fatty acid synthetic pathway.</text>
</comment>
<dbReference type="GO" id="GO:0010340">
    <property type="term" value="F:carboxyl-O-methyltransferase activity"/>
    <property type="evidence" value="ECO:0007669"/>
    <property type="project" value="UniProtKB-UniRule"/>
</dbReference>
<comment type="similarity">
    <text evidence="8">Belongs to the methyltransferase superfamily.</text>
</comment>
<proteinExistence type="inferred from homology"/>
<dbReference type="PANTHER" id="PTHR13090:SF1">
    <property type="entry name" value="ARGININE-HYDROXYLASE NDUFAF5, MITOCHONDRIAL"/>
    <property type="match status" value="1"/>
</dbReference>
<protein>
    <recommendedName>
        <fullName evidence="3 8">Malonyl-[acyl-carrier protein] O-methyltransferase</fullName>
        <shortName evidence="8">Malonyl-ACP O-methyltransferase</shortName>
        <ecNumber evidence="3 8">2.1.1.197</ecNumber>
    </recommendedName>
    <alternativeName>
        <fullName evidence="8">Biotin synthesis protein BioC</fullName>
    </alternativeName>
</protein>
<comment type="caution">
    <text evidence="10">The sequence shown here is derived from an EMBL/GenBank/DDBJ whole genome shotgun (WGS) entry which is preliminary data.</text>
</comment>
<keyword evidence="7 8" id="KW-0093">Biotin biosynthesis</keyword>
<evidence type="ECO:0000256" key="4">
    <source>
        <dbReference type="ARBA" id="ARBA00022603"/>
    </source>
</evidence>
<name>A0A4R1BL62_9PROT</name>
<dbReference type="OrthoDB" id="9760689at2"/>
<dbReference type="GO" id="GO:0008757">
    <property type="term" value="F:S-adenosylmethionine-dependent methyltransferase activity"/>
    <property type="evidence" value="ECO:0007669"/>
    <property type="project" value="InterPro"/>
</dbReference>
<evidence type="ECO:0000256" key="7">
    <source>
        <dbReference type="ARBA" id="ARBA00022756"/>
    </source>
</evidence>
<dbReference type="NCBIfam" id="TIGR02072">
    <property type="entry name" value="BioC"/>
    <property type="match status" value="1"/>
</dbReference>
<dbReference type="Gene3D" id="3.40.50.150">
    <property type="entry name" value="Vaccinia Virus protein VP39"/>
    <property type="match status" value="1"/>
</dbReference>
<dbReference type="EC" id="2.1.1.197" evidence="3 8"/>
<evidence type="ECO:0000259" key="9">
    <source>
        <dbReference type="Pfam" id="PF08241"/>
    </source>
</evidence>
<dbReference type="InterPro" id="IPR011814">
    <property type="entry name" value="BioC"/>
</dbReference>
<keyword evidence="5 8" id="KW-0808">Transferase</keyword>
<keyword evidence="4 8" id="KW-0489">Methyltransferase</keyword>
<dbReference type="GO" id="GO:0102130">
    <property type="term" value="F:malonyl-CoA methyltransferase activity"/>
    <property type="evidence" value="ECO:0007669"/>
    <property type="project" value="UniProtKB-EC"/>
</dbReference>
<feature type="domain" description="Methyltransferase type 11" evidence="9">
    <location>
        <begin position="49"/>
        <end position="156"/>
    </location>
</feature>